<evidence type="ECO:0000313" key="2">
    <source>
        <dbReference type="EnsemblProtists" id="PYU1_T005199"/>
    </source>
</evidence>
<reference evidence="3" key="2">
    <citation type="submission" date="2010-04" db="EMBL/GenBank/DDBJ databases">
        <authorList>
            <person name="Buell R."/>
            <person name="Hamilton J."/>
            <person name="Hostetler J."/>
        </authorList>
    </citation>
    <scope>NUCLEOTIDE SEQUENCE [LARGE SCALE GENOMIC DNA]</scope>
    <source>
        <strain evidence="3">DAOM:BR144</strain>
    </source>
</reference>
<dbReference type="OMA" id="HYFERRS"/>
<dbReference type="GO" id="GO:0051999">
    <property type="term" value="P:mannosyl-inositol phosphorylceramide biosynthetic process"/>
    <property type="evidence" value="ECO:0007669"/>
    <property type="project" value="TreeGrafter"/>
</dbReference>
<dbReference type="InterPro" id="IPR029044">
    <property type="entry name" value="Nucleotide-diphossugar_trans"/>
</dbReference>
<evidence type="ECO:0000256" key="1">
    <source>
        <dbReference type="ARBA" id="ARBA00022679"/>
    </source>
</evidence>
<dbReference type="STRING" id="431595.K3WJQ7"/>
<reference evidence="3" key="1">
    <citation type="journal article" date="2010" name="Genome Biol.">
        <title>Genome sequence of the necrotrophic plant pathogen Pythium ultimum reveals original pathogenicity mechanisms and effector repertoire.</title>
        <authorList>
            <person name="Levesque C.A."/>
            <person name="Brouwer H."/>
            <person name="Cano L."/>
            <person name="Hamilton J.P."/>
            <person name="Holt C."/>
            <person name="Huitema E."/>
            <person name="Raffaele S."/>
            <person name="Robideau G.P."/>
            <person name="Thines M."/>
            <person name="Win J."/>
            <person name="Zerillo M.M."/>
            <person name="Beakes G.W."/>
            <person name="Boore J.L."/>
            <person name="Busam D."/>
            <person name="Dumas B."/>
            <person name="Ferriera S."/>
            <person name="Fuerstenberg S.I."/>
            <person name="Gachon C.M."/>
            <person name="Gaulin E."/>
            <person name="Govers F."/>
            <person name="Grenville-Briggs L."/>
            <person name="Horner N."/>
            <person name="Hostetler J."/>
            <person name="Jiang R.H."/>
            <person name="Johnson J."/>
            <person name="Krajaejun T."/>
            <person name="Lin H."/>
            <person name="Meijer H.J."/>
            <person name="Moore B."/>
            <person name="Morris P."/>
            <person name="Phuntmart V."/>
            <person name="Puiu D."/>
            <person name="Shetty J."/>
            <person name="Stajich J.E."/>
            <person name="Tripathy S."/>
            <person name="Wawra S."/>
            <person name="van West P."/>
            <person name="Whitty B.R."/>
            <person name="Coutinho P.M."/>
            <person name="Henrissat B."/>
            <person name="Martin F."/>
            <person name="Thomas P.D."/>
            <person name="Tyler B.M."/>
            <person name="De Vries R.P."/>
            <person name="Kamoun S."/>
            <person name="Yandell M."/>
            <person name="Tisserat N."/>
            <person name="Buell C.R."/>
        </authorList>
    </citation>
    <scope>NUCLEOTIDE SEQUENCE</scope>
    <source>
        <strain evidence="3">DAOM:BR144</strain>
    </source>
</reference>
<dbReference type="Pfam" id="PF04488">
    <property type="entry name" value="Gly_transf_sug"/>
    <property type="match status" value="1"/>
</dbReference>
<dbReference type="InterPro" id="IPR051706">
    <property type="entry name" value="Glycosyltransferase_domain"/>
</dbReference>
<dbReference type="InParanoid" id="K3WJQ7"/>
<dbReference type="VEuPathDB" id="FungiDB:PYU1_G005188"/>
<accession>K3WJQ7</accession>
<dbReference type="InterPro" id="IPR007577">
    <property type="entry name" value="GlycoTrfase_DXD_sugar-bd_CS"/>
</dbReference>
<dbReference type="Gene3D" id="3.90.550.20">
    <property type="match status" value="1"/>
</dbReference>
<dbReference type="PANTHER" id="PTHR32385">
    <property type="entry name" value="MANNOSYL PHOSPHORYLINOSITOL CERAMIDE SYNTHASE"/>
    <property type="match status" value="1"/>
</dbReference>
<dbReference type="Proteomes" id="UP000019132">
    <property type="component" value="Unassembled WGS sequence"/>
</dbReference>
<dbReference type="EMBL" id="GL376633">
    <property type="status" value="NOT_ANNOTATED_CDS"/>
    <property type="molecule type" value="Genomic_DNA"/>
</dbReference>
<dbReference type="HOGENOM" id="CLU_999180_0_0_1"/>
<dbReference type="GO" id="GO:0000030">
    <property type="term" value="F:mannosyltransferase activity"/>
    <property type="evidence" value="ECO:0007669"/>
    <property type="project" value="TreeGrafter"/>
</dbReference>
<dbReference type="SUPFAM" id="SSF53448">
    <property type="entry name" value="Nucleotide-diphospho-sugar transferases"/>
    <property type="match status" value="1"/>
</dbReference>
<keyword evidence="1" id="KW-0808">Transferase</keyword>
<proteinExistence type="predicted"/>
<dbReference type="GO" id="GO:0016020">
    <property type="term" value="C:membrane"/>
    <property type="evidence" value="ECO:0007669"/>
    <property type="project" value="GOC"/>
</dbReference>
<dbReference type="EnsemblProtists" id="PYU1_T005199">
    <property type="protein sequence ID" value="PYU1_T005199"/>
    <property type="gene ID" value="PYU1_G005188"/>
</dbReference>
<dbReference type="PANTHER" id="PTHR32385:SF15">
    <property type="entry name" value="INOSITOL PHOSPHOCERAMIDE MANNOSYLTRANSFERASE 1"/>
    <property type="match status" value="1"/>
</dbReference>
<evidence type="ECO:0000313" key="3">
    <source>
        <dbReference type="Proteomes" id="UP000019132"/>
    </source>
</evidence>
<reference evidence="2" key="3">
    <citation type="submission" date="2015-02" db="UniProtKB">
        <authorList>
            <consortium name="EnsemblProtists"/>
        </authorList>
    </citation>
    <scope>IDENTIFICATION</scope>
    <source>
        <strain evidence="2">DAOM BR144</strain>
    </source>
</reference>
<keyword evidence="3" id="KW-1185">Reference proteome</keyword>
<dbReference type="AlphaFoldDB" id="K3WJQ7"/>
<protein>
    <recommendedName>
        <fullName evidence="4">Alpha 1,4-glycosyltransferase domain-containing protein</fullName>
    </recommendedName>
</protein>
<organism evidence="2 3">
    <name type="scientific">Globisporangium ultimum (strain ATCC 200006 / CBS 805.95 / DAOM BR144)</name>
    <name type="common">Pythium ultimum</name>
    <dbReference type="NCBI Taxonomy" id="431595"/>
    <lineage>
        <taxon>Eukaryota</taxon>
        <taxon>Sar</taxon>
        <taxon>Stramenopiles</taxon>
        <taxon>Oomycota</taxon>
        <taxon>Peronosporomycetes</taxon>
        <taxon>Pythiales</taxon>
        <taxon>Pythiaceae</taxon>
        <taxon>Globisporangium</taxon>
    </lineage>
</organism>
<evidence type="ECO:0008006" key="4">
    <source>
        <dbReference type="Google" id="ProtNLM"/>
    </source>
</evidence>
<dbReference type="eggNOG" id="ENOG502S4FC">
    <property type="taxonomic scope" value="Eukaryota"/>
</dbReference>
<sequence>MDADPNGRKWRWGVWHDADRLWHATLGQRNARLLPPRQPTGERGGSSEIPHVIHQIWLGPHPIPVDCLAWMQTWKRLHPAWEYKAFDTATNFGEKSDILRYEILEKYGGVYADVDVACVQAFDPLLKAFSFIAGMANTGNVEISNSVMLSTAHHAILRQLIDTIHRDFHQPRLDTSALVLIAQMSGDATLSAALSITPTSSAMDTIARTGPGLLTRTFMAAIGWSTEEGGGREAGADGFLSPAAERERAIALPIEYFSPLPNRIRHAAAADFAMIKLPVNCMAVHYWARSWM</sequence>
<name>K3WJQ7_GLOUD</name>